<dbReference type="Pfam" id="PF14383">
    <property type="entry name" value="VARLMGL"/>
    <property type="match status" value="1"/>
</dbReference>
<evidence type="ECO:0008006" key="6">
    <source>
        <dbReference type="Google" id="ProtNLM"/>
    </source>
</evidence>
<feature type="compositionally biased region" description="Basic and acidic residues" evidence="1">
    <location>
        <begin position="381"/>
        <end position="390"/>
    </location>
</feature>
<accession>A0AA36A2M6</accession>
<feature type="region of interest" description="Disordered" evidence="1">
    <location>
        <begin position="167"/>
        <end position="208"/>
    </location>
</feature>
<protein>
    <recommendedName>
        <fullName evidence="6">DUF4378 domain-containing protein</fullName>
    </recommendedName>
</protein>
<sequence>MGREWLYKAAGGGDASSGRRGKGKPPSTTSKPVNRKTRKERNNSSSGCMSAIFSFFGVQHHQFGLRYPSFISESAINNPPQFNFGLQGVEAPRNSLESPESAMDVAPSSSSSSAKEKPNLNIPIGGIQIKTKRSRLSDQDLSSEYSSSPSTKTPNLVARLMGLDLLPEYSSPRPSSSSSTPVTSHKHSRSLPATPRISTASRGSTDNDYHHRLSLQIDKENCNSYKRQEHESLQMKMARRRSELLLHRSDDENTSLYAKQIANEVRERISRRLGTDITNTVSSQSSTTRNKDQRRDSNLVLLKAKKPSPSPLMTQAPAPAPATKQKQDDSNTSPFSSSPKLRLLDIKSNLSKPNSNSQSSPFKEVGSKPETRSVRHQKPLTKPEKPVKDQKIQRIASERYELRLKNVRQQDDAFVSKICKKSTPLPNHVVNVKNTTKFLSFKKEMTSSSSTRLPQKQVSLVSMTQLPSSLNSSYNQNDIRMFKLSDQDSNAATTTSSSDPNGGSFSDHFDYISRILDLCGIHSTTLISVGQWYSPSHPLHPSIFHQLEKHYHPTTTAGRRLMFELVDELLAEILKPYMNLKPWVFPETSDSCGMRGSDLMKKLCEKIESIPAADCEVLEDIDRLIERDIGGSMRRLWSTAFEAEAEEIVKEIESEIVETLMHEISTVTVAPAGSDK</sequence>
<dbReference type="Pfam" id="PF14309">
    <property type="entry name" value="DUF4378"/>
    <property type="match status" value="1"/>
</dbReference>
<dbReference type="PANTHER" id="PTHR37751:SF1">
    <property type="entry name" value="LOW PROTEIN: M-PHASE INDUCER PHOSPHATASE-LIKE PROTEIN"/>
    <property type="match status" value="1"/>
</dbReference>
<feature type="compositionally biased region" description="Low complexity" evidence="1">
    <location>
        <begin position="314"/>
        <end position="324"/>
    </location>
</feature>
<organism evidence="4 5">
    <name type="scientific">Lactuca saligna</name>
    <name type="common">Willowleaf lettuce</name>
    <dbReference type="NCBI Taxonomy" id="75948"/>
    <lineage>
        <taxon>Eukaryota</taxon>
        <taxon>Viridiplantae</taxon>
        <taxon>Streptophyta</taxon>
        <taxon>Embryophyta</taxon>
        <taxon>Tracheophyta</taxon>
        <taxon>Spermatophyta</taxon>
        <taxon>Magnoliopsida</taxon>
        <taxon>eudicotyledons</taxon>
        <taxon>Gunneridae</taxon>
        <taxon>Pentapetalae</taxon>
        <taxon>asterids</taxon>
        <taxon>campanulids</taxon>
        <taxon>Asterales</taxon>
        <taxon>Asteraceae</taxon>
        <taxon>Cichorioideae</taxon>
        <taxon>Cichorieae</taxon>
        <taxon>Lactucinae</taxon>
        <taxon>Lactuca</taxon>
    </lineage>
</organism>
<feature type="region of interest" description="Disordered" evidence="1">
    <location>
        <begin position="1"/>
        <end position="45"/>
    </location>
</feature>
<evidence type="ECO:0000259" key="2">
    <source>
        <dbReference type="Pfam" id="PF14309"/>
    </source>
</evidence>
<evidence type="ECO:0000313" key="5">
    <source>
        <dbReference type="Proteomes" id="UP001177003"/>
    </source>
</evidence>
<reference evidence="4" key="1">
    <citation type="submission" date="2023-04" db="EMBL/GenBank/DDBJ databases">
        <authorList>
            <person name="Vijverberg K."/>
            <person name="Xiong W."/>
            <person name="Schranz E."/>
        </authorList>
    </citation>
    <scope>NUCLEOTIDE SEQUENCE</scope>
</reference>
<dbReference type="PANTHER" id="PTHR37751">
    <property type="entry name" value="LOW PROTEIN: M-PHASE INDUCER PHOSPHATASE-LIKE PROTEIN"/>
    <property type="match status" value="1"/>
</dbReference>
<dbReference type="EMBL" id="OX465085">
    <property type="protein sequence ID" value="CAI9302357.1"/>
    <property type="molecule type" value="Genomic_DNA"/>
</dbReference>
<feature type="compositionally biased region" description="Polar residues" evidence="1">
    <location>
        <begin position="276"/>
        <end position="288"/>
    </location>
</feature>
<feature type="region of interest" description="Disordered" evidence="1">
    <location>
        <begin position="276"/>
        <end position="390"/>
    </location>
</feature>
<feature type="compositionally biased region" description="Low complexity" evidence="1">
    <location>
        <begin position="170"/>
        <end position="183"/>
    </location>
</feature>
<feature type="compositionally biased region" description="Low complexity" evidence="1">
    <location>
        <begin position="139"/>
        <end position="150"/>
    </location>
</feature>
<name>A0AA36A2M6_LACSI</name>
<feature type="region of interest" description="Disordered" evidence="1">
    <location>
        <begin position="92"/>
        <end position="154"/>
    </location>
</feature>
<feature type="domain" description="DUF3741" evidence="3">
    <location>
        <begin position="142"/>
        <end position="169"/>
    </location>
</feature>
<dbReference type="AlphaFoldDB" id="A0AA36A2M6"/>
<feature type="domain" description="DUF4378" evidence="2">
    <location>
        <begin position="509"/>
        <end position="663"/>
    </location>
</feature>
<feature type="compositionally biased region" description="Polar residues" evidence="1">
    <location>
        <begin position="330"/>
        <end position="339"/>
    </location>
</feature>
<keyword evidence="5" id="KW-1185">Reference proteome</keyword>
<evidence type="ECO:0000256" key="1">
    <source>
        <dbReference type="SAM" id="MobiDB-lite"/>
    </source>
</evidence>
<evidence type="ECO:0000259" key="3">
    <source>
        <dbReference type="Pfam" id="PF14383"/>
    </source>
</evidence>
<dbReference type="InterPro" id="IPR032795">
    <property type="entry name" value="DUF3741-assoc"/>
</dbReference>
<dbReference type="Proteomes" id="UP001177003">
    <property type="component" value="Chromosome 9"/>
</dbReference>
<proteinExistence type="predicted"/>
<dbReference type="InterPro" id="IPR025486">
    <property type="entry name" value="DUF4378"/>
</dbReference>
<feature type="compositionally biased region" description="Polar residues" evidence="1">
    <location>
        <begin position="348"/>
        <end position="361"/>
    </location>
</feature>
<gene>
    <name evidence="4" type="ORF">LSALG_LOCUS40849</name>
</gene>
<evidence type="ECO:0000313" key="4">
    <source>
        <dbReference type="EMBL" id="CAI9302357.1"/>
    </source>
</evidence>